<organism evidence="1 2">
    <name type="scientific">Acanthoscelides obtectus</name>
    <name type="common">Bean weevil</name>
    <name type="synonym">Bruchus obtectus</name>
    <dbReference type="NCBI Taxonomy" id="200917"/>
    <lineage>
        <taxon>Eukaryota</taxon>
        <taxon>Metazoa</taxon>
        <taxon>Ecdysozoa</taxon>
        <taxon>Arthropoda</taxon>
        <taxon>Hexapoda</taxon>
        <taxon>Insecta</taxon>
        <taxon>Pterygota</taxon>
        <taxon>Neoptera</taxon>
        <taxon>Endopterygota</taxon>
        <taxon>Coleoptera</taxon>
        <taxon>Polyphaga</taxon>
        <taxon>Cucujiformia</taxon>
        <taxon>Chrysomeloidea</taxon>
        <taxon>Chrysomelidae</taxon>
        <taxon>Bruchinae</taxon>
        <taxon>Bruchini</taxon>
        <taxon>Acanthoscelides</taxon>
    </lineage>
</organism>
<protein>
    <submittedName>
        <fullName evidence="1">Uncharacterized protein</fullName>
    </submittedName>
</protein>
<accession>A0A9P0PPV6</accession>
<proteinExistence type="predicted"/>
<dbReference type="EMBL" id="CAKOFQ010007156">
    <property type="protein sequence ID" value="CAH1992785.1"/>
    <property type="molecule type" value="Genomic_DNA"/>
</dbReference>
<reference evidence="1" key="1">
    <citation type="submission" date="2022-03" db="EMBL/GenBank/DDBJ databases">
        <authorList>
            <person name="Sayadi A."/>
        </authorList>
    </citation>
    <scope>NUCLEOTIDE SEQUENCE</scope>
</reference>
<comment type="caution">
    <text evidence="1">The sequence shown here is derived from an EMBL/GenBank/DDBJ whole genome shotgun (WGS) entry which is preliminary data.</text>
</comment>
<dbReference type="PANTHER" id="PTHR45913">
    <property type="entry name" value="EPM2A-INTERACTING PROTEIN 1"/>
    <property type="match status" value="1"/>
</dbReference>
<dbReference type="PANTHER" id="PTHR45913:SF19">
    <property type="entry name" value="LOW QUALITY PROTEIN: ZINC FINGER BED DOMAIN-CONTAINING PROTEIN 5-LIKE"/>
    <property type="match status" value="1"/>
</dbReference>
<name>A0A9P0PPV6_ACAOB</name>
<dbReference type="Proteomes" id="UP001152888">
    <property type="component" value="Unassembled WGS sequence"/>
</dbReference>
<keyword evidence="2" id="KW-1185">Reference proteome</keyword>
<dbReference type="OrthoDB" id="1101576at2759"/>
<evidence type="ECO:0000313" key="1">
    <source>
        <dbReference type="EMBL" id="CAH1992785.1"/>
    </source>
</evidence>
<evidence type="ECO:0000313" key="2">
    <source>
        <dbReference type="Proteomes" id="UP001152888"/>
    </source>
</evidence>
<sequence>MTGTCPSLVARIKEINENIEWTHGCIHRQALACKHIPAELASTLSKAVKVVNLIKSRATNSGLSLELCEDLGVSTSLYYFIQKLV</sequence>
<dbReference type="AlphaFoldDB" id="A0A9P0PPV6"/>
<gene>
    <name evidence="1" type="ORF">ACAOBT_LOCUS21093</name>
</gene>